<feature type="transmembrane region" description="Helical" evidence="1">
    <location>
        <begin position="803"/>
        <end position="821"/>
    </location>
</feature>
<evidence type="ECO:0000313" key="2">
    <source>
        <dbReference type="EMBL" id="AZP20388.1"/>
    </source>
</evidence>
<sequence length="893" mass="95514">MTVGAGWRGRWVGGALLLLVLLAAGAAHVGWVRGADGLLAQARDLSQGPEEKAYRVTDQRYRAEGHPPRTGTTELRVFPDKGRWTAEAKHELVLGATDPMVKDLRTGDQTLSAWMPHMIWLGGTADSCAVLALVEDTEAGPLTQATPTSTAYVSYTQKATWAGPESVSECPEGHATFTIGDTEDRLGKGGIYDSWTITIDAPTRPVLSVKGGTVLSQGEHRAELRLRKRGETLTVVLGPPGAGQTSGSHEQGAAAHLGALLQHEPPMREAFWLTAAIAAVALCWAMPFVREWSPPAARRRWTTLATVACVLTAASLLYTLAGSDDPPWPGWLYPGRGALLAVWWSVLLPYLLIAYLLRLTSGRAPLLPELWPVFLPAAVLTGTAVVFAVVEGTLAPVVPLAAAAVVTPVVAYGLRGGLCGPVGRRWATTAAGGAVLTVLAAGPGTALPEREEPFPVWELSNNWTMWSLNWGWYALVWYIAIAVERRAWMERLGWALLFAYTAGLSVLQAWTPWWDPGYDDGPWWVIGRHPANAASFPVSQLGLVPAIALLALRAHARRHDGWPPYIRTAAVGTGIAAVGSGLAAYEPTMFGSTAQRGGYYLALLIAALGFTWLLPPDDEKRAVRLHDTTAAAHNRRMHALLKDQTLAAGRREFLTASRTALAAGELTARQWSARWRGLGALGPRGTAPQHSVDLRLAALGTSGGRSALRNGTAAGVLLAALSVPWLAYTVPPSLSADFPYDVQVWAYGLRWAVYGFVYGYAYSWLRGGSPIGKSLCLLTVVLPAELAQLLYRGLEPRRFAEQLLLTTGNCLALFLILGLYWEARLVRVAGLRWGQIRNFRSLSAAAVPATTVLVASATALATAIVGVWIVPDDAAPADSGASVSVSSEPSPAP</sequence>
<dbReference type="EMBL" id="CP034463">
    <property type="protein sequence ID" value="AZP20388.1"/>
    <property type="molecule type" value="Genomic_DNA"/>
</dbReference>
<evidence type="ECO:0000256" key="1">
    <source>
        <dbReference type="SAM" id="Phobius"/>
    </source>
</evidence>
<feature type="transmembrane region" description="Helical" evidence="1">
    <location>
        <begin position="270"/>
        <end position="289"/>
    </location>
</feature>
<feature type="transmembrane region" description="Helical" evidence="1">
    <location>
        <begin position="564"/>
        <end position="585"/>
    </location>
</feature>
<feature type="transmembrane region" description="Helical" evidence="1">
    <location>
        <begin position="533"/>
        <end position="552"/>
    </location>
</feature>
<feature type="transmembrane region" description="Helical" evidence="1">
    <location>
        <begin position="712"/>
        <end position="730"/>
    </location>
</feature>
<organism evidence="2 3">
    <name type="scientific">Streptomyces aquilus</name>
    <dbReference type="NCBI Taxonomy" id="2548456"/>
    <lineage>
        <taxon>Bacteria</taxon>
        <taxon>Bacillati</taxon>
        <taxon>Actinomycetota</taxon>
        <taxon>Actinomycetes</taxon>
        <taxon>Kitasatosporales</taxon>
        <taxon>Streptomycetaceae</taxon>
        <taxon>Streptomyces</taxon>
    </lineage>
</organism>
<feature type="transmembrane region" description="Helical" evidence="1">
    <location>
        <begin position="492"/>
        <end position="513"/>
    </location>
</feature>
<accession>A0A3S9I7S8</accession>
<dbReference type="Proteomes" id="UP000280197">
    <property type="component" value="Chromosome"/>
</dbReference>
<reference evidence="2 3" key="1">
    <citation type="submission" date="2018-12" db="EMBL/GenBank/DDBJ databases">
        <authorList>
            <person name="Li K."/>
        </authorList>
    </citation>
    <scope>NUCLEOTIDE SEQUENCE [LARGE SCALE GENOMIC DNA]</scope>
    <source>
        <strain evidence="3">CR22</strain>
    </source>
</reference>
<feature type="transmembrane region" description="Helical" evidence="1">
    <location>
        <begin position="597"/>
        <end position="614"/>
    </location>
</feature>
<feature type="transmembrane region" description="Helical" evidence="1">
    <location>
        <begin position="774"/>
        <end position="791"/>
    </location>
</feature>
<keyword evidence="1" id="KW-0812">Transmembrane</keyword>
<feature type="transmembrane region" description="Helical" evidence="1">
    <location>
        <begin position="842"/>
        <end position="870"/>
    </location>
</feature>
<feature type="transmembrane region" description="Helical" evidence="1">
    <location>
        <begin position="742"/>
        <end position="762"/>
    </location>
</feature>
<dbReference type="RefSeq" id="WP_126274329.1">
    <property type="nucleotide sequence ID" value="NZ_CP034463.1"/>
</dbReference>
<keyword evidence="1" id="KW-0472">Membrane</keyword>
<proteinExistence type="predicted"/>
<dbReference type="AlphaFoldDB" id="A0A3S9I7S8"/>
<feature type="transmembrane region" description="Helical" evidence="1">
    <location>
        <begin position="396"/>
        <end position="414"/>
    </location>
</feature>
<feature type="transmembrane region" description="Helical" evidence="1">
    <location>
        <begin position="463"/>
        <end position="480"/>
    </location>
</feature>
<feature type="transmembrane region" description="Helical" evidence="1">
    <location>
        <begin position="341"/>
        <end position="358"/>
    </location>
</feature>
<protein>
    <submittedName>
        <fullName evidence="2">Uncharacterized protein</fullName>
    </submittedName>
</protein>
<keyword evidence="3" id="KW-1185">Reference proteome</keyword>
<dbReference type="KEGG" id="saqu:EJC51_32515"/>
<feature type="transmembrane region" description="Helical" evidence="1">
    <location>
        <begin position="426"/>
        <end position="443"/>
    </location>
</feature>
<keyword evidence="1" id="KW-1133">Transmembrane helix</keyword>
<gene>
    <name evidence="2" type="ORF">EJC51_32515</name>
</gene>
<name>A0A3S9I7S8_9ACTN</name>
<evidence type="ECO:0000313" key="3">
    <source>
        <dbReference type="Proteomes" id="UP000280197"/>
    </source>
</evidence>
<feature type="transmembrane region" description="Helical" evidence="1">
    <location>
        <begin position="301"/>
        <end position="321"/>
    </location>
</feature>
<feature type="transmembrane region" description="Helical" evidence="1">
    <location>
        <begin position="370"/>
        <end position="390"/>
    </location>
</feature>